<dbReference type="SUPFAM" id="SSF51735">
    <property type="entry name" value="NAD(P)-binding Rossmann-fold domains"/>
    <property type="match status" value="1"/>
</dbReference>
<dbReference type="InterPro" id="IPR000600">
    <property type="entry name" value="ROK"/>
</dbReference>
<dbReference type="SUPFAM" id="SSF53697">
    <property type="entry name" value="SIS domain"/>
    <property type="match status" value="1"/>
</dbReference>
<evidence type="ECO:0000313" key="5">
    <source>
        <dbReference type="Proteomes" id="UP001285441"/>
    </source>
</evidence>
<dbReference type="Gene3D" id="3.40.50.10490">
    <property type="entry name" value="Glucose-6-phosphate isomerase like protein, domain 1"/>
    <property type="match status" value="1"/>
</dbReference>
<dbReference type="InterPro" id="IPR011032">
    <property type="entry name" value="GroES-like_sf"/>
</dbReference>
<protein>
    <recommendedName>
        <fullName evidence="3">Alcohol dehydrogenase-like N-terminal domain-containing protein</fullName>
    </recommendedName>
</protein>
<proteinExistence type="predicted"/>
<dbReference type="InterPro" id="IPR050129">
    <property type="entry name" value="Zn_alcohol_dh"/>
</dbReference>
<reference evidence="4" key="2">
    <citation type="submission" date="2023-06" db="EMBL/GenBank/DDBJ databases">
        <authorList>
            <consortium name="Lawrence Berkeley National Laboratory"/>
            <person name="Haridas S."/>
            <person name="Hensen N."/>
            <person name="Bonometti L."/>
            <person name="Westerberg I."/>
            <person name="Brannstrom I.O."/>
            <person name="Guillou S."/>
            <person name="Cros-Aarteil S."/>
            <person name="Calhoun S."/>
            <person name="Kuo A."/>
            <person name="Mondo S."/>
            <person name="Pangilinan J."/>
            <person name="Riley R."/>
            <person name="LaButti K."/>
            <person name="Andreopoulos B."/>
            <person name="Lipzen A."/>
            <person name="Chen C."/>
            <person name="Yanf M."/>
            <person name="Daum C."/>
            <person name="Ng V."/>
            <person name="Clum A."/>
            <person name="Steindorff A."/>
            <person name="Ohm R."/>
            <person name="Martin F."/>
            <person name="Silar P."/>
            <person name="Natvig D."/>
            <person name="Lalanne C."/>
            <person name="Gautier V."/>
            <person name="Ament-velasquez S.L."/>
            <person name="Kruys A."/>
            <person name="Hutchinson M.I."/>
            <person name="Powell A.J."/>
            <person name="Barry K."/>
            <person name="Miller A.N."/>
            <person name="Grigoriev I.V."/>
            <person name="Debuchy R."/>
            <person name="Gladieux P."/>
            <person name="Thoren M.H."/>
            <person name="Johannesson H."/>
        </authorList>
    </citation>
    <scope>NUCLEOTIDE SEQUENCE</scope>
    <source>
        <strain evidence="4">CBS 232.78</strain>
    </source>
</reference>
<reference evidence="4" key="1">
    <citation type="journal article" date="2023" name="Mol. Phylogenet. Evol.">
        <title>Genome-scale phylogeny and comparative genomics of the fungal order Sordariales.</title>
        <authorList>
            <person name="Hensen N."/>
            <person name="Bonometti L."/>
            <person name="Westerberg I."/>
            <person name="Brannstrom I.O."/>
            <person name="Guillou S."/>
            <person name="Cros-Aarteil S."/>
            <person name="Calhoun S."/>
            <person name="Haridas S."/>
            <person name="Kuo A."/>
            <person name="Mondo S."/>
            <person name="Pangilinan J."/>
            <person name="Riley R."/>
            <person name="LaButti K."/>
            <person name="Andreopoulos B."/>
            <person name="Lipzen A."/>
            <person name="Chen C."/>
            <person name="Yan M."/>
            <person name="Daum C."/>
            <person name="Ng V."/>
            <person name="Clum A."/>
            <person name="Steindorff A."/>
            <person name="Ohm R.A."/>
            <person name="Martin F."/>
            <person name="Silar P."/>
            <person name="Natvig D.O."/>
            <person name="Lalanne C."/>
            <person name="Gautier V."/>
            <person name="Ament-Velasquez S.L."/>
            <person name="Kruys A."/>
            <person name="Hutchinson M.I."/>
            <person name="Powell A.J."/>
            <person name="Barry K."/>
            <person name="Miller A.N."/>
            <person name="Grigoriev I.V."/>
            <person name="Debuchy R."/>
            <person name="Gladieux P."/>
            <person name="Hiltunen Thoren M."/>
            <person name="Johannesson H."/>
        </authorList>
    </citation>
    <scope>NUCLEOTIDE SEQUENCE</scope>
    <source>
        <strain evidence="4">CBS 232.78</strain>
    </source>
</reference>
<dbReference type="PANTHER" id="PTHR43401:SF2">
    <property type="entry name" value="L-THREONINE 3-DEHYDROGENASE"/>
    <property type="match status" value="1"/>
</dbReference>
<dbReference type="InterPro" id="IPR046348">
    <property type="entry name" value="SIS_dom_sf"/>
</dbReference>
<dbReference type="Proteomes" id="UP001285441">
    <property type="component" value="Unassembled WGS sequence"/>
</dbReference>
<dbReference type="InterPro" id="IPR043129">
    <property type="entry name" value="ATPase_NBD"/>
</dbReference>
<evidence type="ECO:0000256" key="1">
    <source>
        <dbReference type="ARBA" id="ARBA00023002"/>
    </source>
</evidence>
<feature type="domain" description="Alcohol dehydrogenase-like N-terminal" evidence="3">
    <location>
        <begin position="462"/>
        <end position="543"/>
    </location>
</feature>
<dbReference type="SUPFAM" id="SSF53067">
    <property type="entry name" value="Actin-like ATPase domain"/>
    <property type="match status" value="2"/>
</dbReference>
<dbReference type="InterPro" id="IPR013154">
    <property type="entry name" value="ADH-like_N"/>
</dbReference>
<dbReference type="GO" id="GO:1901135">
    <property type="term" value="P:carbohydrate derivative metabolic process"/>
    <property type="evidence" value="ECO:0007669"/>
    <property type="project" value="InterPro"/>
</dbReference>
<evidence type="ECO:0000256" key="2">
    <source>
        <dbReference type="SAM" id="MobiDB-lite"/>
    </source>
</evidence>
<feature type="compositionally biased region" description="Low complexity" evidence="2">
    <location>
        <begin position="1"/>
        <end position="29"/>
    </location>
</feature>
<accession>A0AAE0NGU2</accession>
<evidence type="ECO:0000259" key="3">
    <source>
        <dbReference type="Pfam" id="PF08240"/>
    </source>
</evidence>
<dbReference type="GO" id="GO:0016491">
    <property type="term" value="F:oxidoreductase activity"/>
    <property type="evidence" value="ECO:0007669"/>
    <property type="project" value="UniProtKB-KW"/>
</dbReference>
<name>A0AAE0NGU2_9PEZI</name>
<dbReference type="Gene3D" id="3.30.420.40">
    <property type="match status" value="2"/>
</dbReference>
<feature type="region of interest" description="Disordered" evidence="2">
    <location>
        <begin position="1"/>
        <end position="31"/>
    </location>
</feature>
<dbReference type="Pfam" id="PF00480">
    <property type="entry name" value="ROK"/>
    <property type="match status" value="1"/>
</dbReference>
<sequence>MANESSSSSGDSPKTTNSSTTKSSTTPSTRGGHIIVVDVGATTLRFGIFLSSTDSGVLLPDSITRRPSPSKLTHPTATLASLQDKLISTICSEVTAITSNHPDIFFSEIGIALGAVVTRSGVIQDASILWGSPAKGYDFAAALHDRLPFTITVLNDVSAAAWRYKHLNRFCLITVSSGLGNKVFNSALQALDRLDLDDDGVGGEMGHVVVEPRAVDAAVVHAVQQAVVACPDEFSSSKLREHVKRGDPKNTTARDLGRAALENDAFTLKLLDEADLPVCACGNLADLCAYGSGRAALKRARTLAARDPDGVVYGGVAVDDITDTWLQEGIATNHPLAMQVLDDATYPLGVRILQLAADIGLDKFVIVGGFALRTAGKDGAYLAALQDHLLRLYHRSAFFADWDADRIRGLVRLGADDDNDGLIGMGYFIQHQRGYYRAVVKPIGETNMVLTTRKIPRCGAWEVLTKVVYAGLCTTDLQILRGERGHEPVVLGHEGVLQVLEVGRDVRGVVVGDMVVLNPNNPLDDHDKLGHSREGLFQEYVKFGRESIEREQVLVLGREALPSATDTLIEPLSCVVAAQERIKGRIPGKNVLVVGAGFMGLLFVSLNVKMGAKSVFLANRSRERLDFAVSRGIVDSDKAFTMNASAGDSSSAALIERVTKGEGVDIVIICVSLGQGLPATQDAIQYINPEGGCVYLFAGFRPGDMIALDGGKQLDGWGIRTGWKTETIHTAAGKALDISGHRGSRQEDLAAAARLIRGDSLAFGRVLSHVISLDALPETMLSLVRDGKVNGVSAQRVVVDMSAPRGKLVERADDLPLRHLKEAARKSKRAISSGNLYRELGFDDGGSSMLGWVVPPAWSDVQLALEGSLDDGKNRVSLASKRHIICVGTGSWGFLVDALREMMPSSQSVTFHTCQSLNPRALAELLERIDDLSAAVCLGISQSGTTLETVALMGALRERFDSAGLSYPQHFAWLTDVGSEAVVRASRGGHDWQHVSLVPLTANSAADINALFCAPHSMVMFLPLFLMLDGDMEALRGIYQQYLTLRENVVRDSDVLSKACFVASNGIQDITVDLPGTITGPLTRLITQLVEQALGSKQADFNPRVQVRAATVTSGLAVEHDDSESVFALQLPTDTPAVVEAMLTMDALSIFVAAIAYHRRIQFVTHPKVNLYKRRAVELLAATATPNAVSHQIPTSDPSSVLRDEVTPYIKSNPHIRSVELICYSHLSDHDQVNGWLLTSGLSCPSPSLFGSDRNISVEVYQGEEWNHSRYQAAVDREDTVHVVAVADQFCRSVEGISDETVAENLRLLEAIARATYETLLPRAFYLRIGGGGLVEETKEN</sequence>
<dbReference type="InterPro" id="IPR036291">
    <property type="entry name" value="NAD(P)-bd_dom_sf"/>
</dbReference>
<organism evidence="4 5">
    <name type="scientific">Podospora didyma</name>
    <dbReference type="NCBI Taxonomy" id="330526"/>
    <lineage>
        <taxon>Eukaryota</taxon>
        <taxon>Fungi</taxon>
        <taxon>Dikarya</taxon>
        <taxon>Ascomycota</taxon>
        <taxon>Pezizomycotina</taxon>
        <taxon>Sordariomycetes</taxon>
        <taxon>Sordariomycetidae</taxon>
        <taxon>Sordariales</taxon>
        <taxon>Podosporaceae</taxon>
        <taxon>Podospora</taxon>
    </lineage>
</organism>
<dbReference type="Pfam" id="PF08240">
    <property type="entry name" value="ADH_N"/>
    <property type="match status" value="1"/>
</dbReference>
<dbReference type="Gene3D" id="3.40.50.720">
    <property type="entry name" value="NAD(P)-binding Rossmann-like Domain"/>
    <property type="match status" value="1"/>
</dbReference>
<comment type="caution">
    <text evidence="4">The sequence shown here is derived from an EMBL/GenBank/DDBJ whole genome shotgun (WGS) entry which is preliminary data.</text>
</comment>
<dbReference type="Gene3D" id="3.90.180.10">
    <property type="entry name" value="Medium-chain alcohol dehydrogenases, catalytic domain"/>
    <property type="match status" value="1"/>
</dbReference>
<dbReference type="GO" id="GO:0097367">
    <property type="term" value="F:carbohydrate derivative binding"/>
    <property type="evidence" value="ECO:0007669"/>
    <property type="project" value="InterPro"/>
</dbReference>
<keyword evidence="1" id="KW-0560">Oxidoreductase</keyword>
<dbReference type="SUPFAM" id="SSF50129">
    <property type="entry name" value="GroES-like"/>
    <property type="match status" value="1"/>
</dbReference>
<keyword evidence="5" id="KW-1185">Reference proteome</keyword>
<gene>
    <name evidence="4" type="ORF">B0H63DRAFT_197823</name>
</gene>
<evidence type="ECO:0000313" key="4">
    <source>
        <dbReference type="EMBL" id="KAK3381225.1"/>
    </source>
</evidence>
<dbReference type="PANTHER" id="PTHR43401">
    <property type="entry name" value="L-THREONINE 3-DEHYDROGENASE"/>
    <property type="match status" value="1"/>
</dbReference>
<dbReference type="CDD" id="cd23763">
    <property type="entry name" value="ASKHA_ATPase_ROK"/>
    <property type="match status" value="1"/>
</dbReference>
<dbReference type="EMBL" id="JAULSW010000005">
    <property type="protein sequence ID" value="KAK3381225.1"/>
    <property type="molecule type" value="Genomic_DNA"/>
</dbReference>